<evidence type="ECO:0000313" key="2">
    <source>
        <dbReference type="Proteomes" id="UP000053660"/>
    </source>
</evidence>
<evidence type="ECO:0008006" key="3">
    <source>
        <dbReference type="Google" id="ProtNLM"/>
    </source>
</evidence>
<dbReference type="InterPro" id="IPR012877">
    <property type="entry name" value="Dhs-27"/>
</dbReference>
<dbReference type="InterPro" id="IPR052961">
    <property type="entry name" value="Oxido-Kinase-like_Enzymes"/>
</dbReference>
<dbReference type="SUPFAM" id="SSF56112">
    <property type="entry name" value="Protein kinase-like (PK-like)"/>
    <property type="match status" value="1"/>
</dbReference>
<dbReference type="PANTHER" id="PTHR23020">
    <property type="entry name" value="UNCHARACTERIZED NUCLEAR HORMONE RECEPTOR-RELATED"/>
    <property type="match status" value="1"/>
</dbReference>
<name>A0A0B1ST26_OESDE</name>
<protein>
    <recommendedName>
        <fullName evidence="3">CHK kinase-like domain-containing protein</fullName>
    </recommendedName>
</protein>
<gene>
    <name evidence="1" type="ORF">OESDEN_13186</name>
</gene>
<dbReference type="InterPro" id="IPR011009">
    <property type="entry name" value="Kinase-like_dom_sf"/>
</dbReference>
<dbReference type="PANTHER" id="PTHR23020:SF8">
    <property type="entry name" value="CHK KINASE-LIKE DOMAIN-CONTAINING PROTEIN"/>
    <property type="match status" value="1"/>
</dbReference>
<organism evidence="1 2">
    <name type="scientific">Oesophagostomum dentatum</name>
    <name type="common">Nodular worm</name>
    <dbReference type="NCBI Taxonomy" id="61180"/>
    <lineage>
        <taxon>Eukaryota</taxon>
        <taxon>Metazoa</taxon>
        <taxon>Ecdysozoa</taxon>
        <taxon>Nematoda</taxon>
        <taxon>Chromadorea</taxon>
        <taxon>Rhabditida</taxon>
        <taxon>Rhabditina</taxon>
        <taxon>Rhabditomorpha</taxon>
        <taxon>Strongyloidea</taxon>
        <taxon>Strongylidae</taxon>
        <taxon>Oesophagostomum</taxon>
    </lineage>
</organism>
<dbReference type="Proteomes" id="UP000053660">
    <property type="component" value="Unassembled WGS sequence"/>
</dbReference>
<dbReference type="Pfam" id="PF07914">
    <property type="entry name" value="DUF1679"/>
    <property type="match status" value="2"/>
</dbReference>
<dbReference type="AlphaFoldDB" id="A0A0B1ST26"/>
<proteinExistence type="predicted"/>
<keyword evidence="2" id="KW-1185">Reference proteome</keyword>
<dbReference type="EMBL" id="KN558693">
    <property type="protein sequence ID" value="KHJ87046.1"/>
    <property type="molecule type" value="Genomic_DNA"/>
</dbReference>
<accession>A0A0B1ST26</accession>
<dbReference type="OrthoDB" id="5777157at2759"/>
<dbReference type="Gene3D" id="3.90.1200.10">
    <property type="match status" value="1"/>
</dbReference>
<evidence type="ECO:0000313" key="1">
    <source>
        <dbReference type="EMBL" id="KHJ87046.1"/>
    </source>
</evidence>
<sequence length="232" mass="26397">MRRVLCHGDLWSTNLLWRGDGDDLTLAAVIDFQQTHMGCAATDLVRLFGTCLSSQDRRDHSEKLLEEFYGYLKDEVDAMEMPYTLEQPIMHLYTPGEGLLGTHVTWKDIEEDMRRELHTSASFGPNKSASNIGDGKGFCSKILLIDPDWQNKDKDLPERFVVKILTQLPLPTAPGEIPAIPNDAAKMKEFMTETEDFLKLMLDMMMIEMRKIGDGQLAEKFGRVQKVVPELF</sequence>
<reference evidence="1 2" key="1">
    <citation type="submission" date="2014-03" db="EMBL/GenBank/DDBJ databases">
        <title>Draft genome of the hookworm Oesophagostomum dentatum.</title>
        <authorList>
            <person name="Mitreva M."/>
        </authorList>
    </citation>
    <scope>NUCLEOTIDE SEQUENCE [LARGE SCALE GENOMIC DNA]</scope>
    <source>
        <strain evidence="1 2">OD-Hann</strain>
    </source>
</reference>